<dbReference type="InterPro" id="IPR000172">
    <property type="entry name" value="GMC_OxRdtase_N"/>
</dbReference>
<keyword evidence="8" id="KW-1185">Reference proteome</keyword>
<gene>
    <name evidence="7" type="ORF">BT63DRAFT_445025</name>
</gene>
<dbReference type="PANTHER" id="PTHR11552">
    <property type="entry name" value="GLUCOSE-METHANOL-CHOLINE GMC OXIDOREDUCTASE"/>
    <property type="match status" value="1"/>
</dbReference>
<evidence type="ECO:0000256" key="5">
    <source>
        <dbReference type="SAM" id="SignalP"/>
    </source>
</evidence>
<dbReference type="EMBL" id="MU004230">
    <property type="protein sequence ID" value="KAF2674660.1"/>
    <property type="molecule type" value="Genomic_DNA"/>
</dbReference>
<dbReference type="InterPro" id="IPR007867">
    <property type="entry name" value="GMC_OxRtase_C"/>
</dbReference>
<keyword evidence="4" id="KW-0274">FAD</keyword>
<dbReference type="Gene3D" id="3.30.560.10">
    <property type="entry name" value="Glucose Oxidase, domain 3"/>
    <property type="match status" value="1"/>
</dbReference>
<keyword evidence="4" id="KW-0285">Flavoprotein</keyword>
<feature type="binding site" evidence="4">
    <location>
        <begin position="622"/>
        <end position="623"/>
    </location>
    <ligand>
        <name>FAD</name>
        <dbReference type="ChEBI" id="CHEBI:57692"/>
    </ligand>
</feature>
<dbReference type="PIRSF" id="PIRSF000137">
    <property type="entry name" value="Alcohol_oxidase"/>
    <property type="match status" value="1"/>
</dbReference>
<evidence type="ECO:0000256" key="3">
    <source>
        <dbReference type="PIRSR" id="PIRSR000137-1"/>
    </source>
</evidence>
<proteinExistence type="inferred from homology"/>
<evidence type="ECO:0000256" key="2">
    <source>
        <dbReference type="ARBA" id="ARBA00023180"/>
    </source>
</evidence>
<comment type="similarity">
    <text evidence="1">Belongs to the GMC oxidoreductase family.</text>
</comment>
<accession>A0A6A6USD5</accession>
<dbReference type="PANTHER" id="PTHR11552:SF138">
    <property type="entry name" value="DEHYDROGENASE PKFF-RELATED"/>
    <property type="match status" value="1"/>
</dbReference>
<feature type="chain" id="PRO_5025618619" evidence="5">
    <location>
        <begin position="22"/>
        <end position="641"/>
    </location>
</feature>
<dbReference type="SUPFAM" id="SSF54373">
    <property type="entry name" value="FAD-linked reductases, C-terminal domain"/>
    <property type="match status" value="1"/>
</dbReference>
<keyword evidence="2" id="KW-0325">Glycoprotein</keyword>
<feature type="domain" description="Glucose-methanol-choline oxidoreductase N-terminal" evidence="6">
    <location>
        <begin position="337"/>
        <end position="351"/>
    </location>
</feature>
<feature type="active site" description="Proton donor" evidence="3">
    <location>
        <position position="577"/>
    </location>
</feature>
<organism evidence="7 8">
    <name type="scientific">Microthyrium microscopicum</name>
    <dbReference type="NCBI Taxonomy" id="703497"/>
    <lineage>
        <taxon>Eukaryota</taxon>
        <taxon>Fungi</taxon>
        <taxon>Dikarya</taxon>
        <taxon>Ascomycota</taxon>
        <taxon>Pezizomycotina</taxon>
        <taxon>Dothideomycetes</taxon>
        <taxon>Dothideomycetes incertae sedis</taxon>
        <taxon>Microthyriales</taxon>
        <taxon>Microthyriaceae</taxon>
        <taxon>Microthyrium</taxon>
    </lineage>
</organism>
<evidence type="ECO:0000256" key="1">
    <source>
        <dbReference type="ARBA" id="ARBA00010790"/>
    </source>
</evidence>
<evidence type="ECO:0000313" key="8">
    <source>
        <dbReference type="Proteomes" id="UP000799302"/>
    </source>
</evidence>
<dbReference type="Pfam" id="PF05199">
    <property type="entry name" value="GMC_oxred_C"/>
    <property type="match status" value="1"/>
</dbReference>
<evidence type="ECO:0000256" key="4">
    <source>
        <dbReference type="PIRSR" id="PIRSR000137-2"/>
    </source>
</evidence>
<dbReference type="GO" id="GO:0044550">
    <property type="term" value="P:secondary metabolite biosynthetic process"/>
    <property type="evidence" value="ECO:0007669"/>
    <property type="project" value="TreeGrafter"/>
</dbReference>
<keyword evidence="5" id="KW-0732">Signal</keyword>
<feature type="binding site" evidence="4">
    <location>
        <begin position="576"/>
        <end position="577"/>
    </location>
    <ligand>
        <name>FAD</name>
        <dbReference type="ChEBI" id="CHEBI:57692"/>
    </ligand>
</feature>
<evidence type="ECO:0000259" key="6">
    <source>
        <dbReference type="PROSITE" id="PS00624"/>
    </source>
</evidence>
<name>A0A6A6USD5_9PEZI</name>
<dbReference type="OrthoDB" id="269227at2759"/>
<reference evidence="7" key="1">
    <citation type="journal article" date="2020" name="Stud. Mycol.">
        <title>101 Dothideomycetes genomes: a test case for predicting lifestyles and emergence of pathogens.</title>
        <authorList>
            <person name="Haridas S."/>
            <person name="Albert R."/>
            <person name="Binder M."/>
            <person name="Bloem J."/>
            <person name="Labutti K."/>
            <person name="Salamov A."/>
            <person name="Andreopoulos B."/>
            <person name="Baker S."/>
            <person name="Barry K."/>
            <person name="Bills G."/>
            <person name="Bluhm B."/>
            <person name="Cannon C."/>
            <person name="Castanera R."/>
            <person name="Culley D."/>
            <person name="Daum C."/>
            <person name="Ezra D."/>
            <person name="Gonzalez J."/>
            <person name="Henrissat B."/>
            <person name="Kuo A."/>
            <person name="Liang C."/>
            <person name="Lipzen A."/>
            <person name="Lutzoni F."/>
            <person name="Magnuson J."/>
            <person name="Mondo S."/>
            <person name="Nolan M."/>
            <person name="Ohm R."/>
            <person name="Pangilinan J."/>
            <person name="Park H.-J."/>
            <person name="Ramirez L."/>
            <person name="Alfaro M."/>
            <person name="Sun H."/>
            <person name="Tritt A."/>
            <person name="Yoshinaga Y."/>
            <person name="Zwiers L.-H."/>
            <person name="Turgeon B."/>
            <person name="Goodwin S."/>
            <person name="Spatafora J."/>
            <person name="Crous P."/>
            <person name="Grigoriev I."/>
        </authorList>
    </citation>
    <scope>NUCLEOTIDE SEQUENCE</scope>
    <source>
        <strain evidence="7">CBS 115976</strain>
    </source>
</reference>
<feature type="signal peptide" evidence="5">
    <location>
        <begin position="1"/>
        <end position="21"/>
    </location>
</feature>
<dbReference type="GO" id="GO:0050660">
    <property type="term" value="F:flavin adenine dinucleotide binding"/>
    <property type="evidence" value="ECO:0007669"/>
    <property type="project" value="InterPro"/>
</dbReference>
<dbReference type="Proteomes" id="UP000799302">
    <property type="component" value="Unassembled WGS sequence"/>
</dbReference>
<dbReference type="InterPro" id="IPR036188">
    <property type="entry name" value="FAD/NAD-bd_sf"/>
</dbReference>
<feature type="active site" description="Proton acceptor" evidence="3">
    <location>
        <position position="621"/>
    </location>
</feature>
<dbReference type="Pfam" id="PF00732">
    <property type="entry name" value="GMC_oxred_N"/>
    <property type="match status" value="1"/>
</dbReference>
<dbReference type="PROSITE" id="PS00624">
    <property type="entry name" value="GMC_OXRED_2"/>
    <property type="match status" value="1"/>
</dbReference>
<sequence>MSIRSLVFSLLLLSQVSSIWCAPWASEGIPRPRHEKRQFFDAIGSLATTFNRDATYDYVVVGAGTAGLTIAARLAEQKNITVAVIEAGTFYQVSNILIDSTPGGDVLFVGAYWGDNPIKNNAFVDWKFITTPQKGANNRLIHYARGKCLGGSSARNFMIWQRPTKQSLDEWVKLTGDDSYSWDKFLPYYQKSTTYTGPNMKKRAKNSTTTAQVGDYGANNGPLPVSHANYAAPFSSWMEAALREMGMPQADSFTAGKLEGSTYCASTIDPNNMSRTTSQTSFYNYASNKSLPMTVYSLSQAKKIIFDADKKATGVIVEGRGNTYTLKARKEVIVSGGAFHTPQLLMVSGIGPAETLKKYNIPVIKEAPGVGQNMQDHVFFGPSYRVKVDTLTKLANSVPSVIASYLTEYTFRAEGVLTNPVADYLGWEKVPEKLRSKMPQAVQKELKERFPPDWPELEYLSAPGYIGDFQDLFQGQPGDGFQYATILAALVAPTSRGTVTISSNNTNDLPVIDPNWITTQTDEQVAIAAFKRAREAFQTKVMGGVLVDTKEYYPGDDTQTDEQILQNIRKSVMTVWHASCTAKMGKDDDPMAVIDSNARVYGVKGLRVVDASSFAILPPGHPQSTVYALAEKIADDIKKGN</sequence>
<dbReference type="AlphaFoldDB" id="A0A6A6USD5"/>
<dbReference type="GO" id="GO:0016614">
    <property type="term" value="F:oxidoreductase activity, acting on CH-OH group of donors"/>
    <property type="evidence" value="ECO:0007669"/>
    <property type="project" value="InterPro"/>
</dbReference>
<evidence type="ECO:0000313" key="7">
    <source>
        <dbReference type="EMBL" id="KAF2674660.1"/>
    </source>
</evidence>
<dbReference type="Gene3D" id="3.50.50.60">
    <property type="entry name" value="FAD/NAD(P)-binding domain"/>
    <property type="match status" value="1"/>
</dbReference>
<dbReference type="InterPro" id="IPR012132">
    <property type="entry name" value="GMC_OxRdtase"/>
</dbReference>
<comment type="cofactor">
    <cofactor evidence="4">
        <name>FAD</name>
        <dbReference type="ChEBI" id="CHEBI:57692"/>
    </cofactor>
</comment>
<protein>
    <submittedName>
        <fullName evidence="7">GMC oxidoreductase</fullName>
    </submittedName>
</protein>
<dbReference type="SUPFAM" id="SSF51905">
    <property type="entry name" value="FAD/NAD(P)-binding domain"/>
    <property type="match status" value="1"/>
</dbReference>